<gene>
    <name evidence="3" type="primary">fabG10</name>
    <name evidence="3" type="ORF">NONO_c27540</name>
</gene>
<dbReference type="GO" id="GO:0004316">
    <property type="term" value="F:3-oxoacyl-[acyl-carrier-protein] reductase (NADPH) activity"/>
    <property type="evidence" value="ECO:0007669"/>
    <property type="project" value="UniProtKB-EC"/>
</dbReference>
<dbReference type="Pfam" id="PF13561">
    <property type="entry name" value="adh_short_C2"/>
    <property type="match status" value="1"/>
</dbReference>
<proteinExistence type="inferred from homology"/>
<protein>
    <submittedName>
        <fullName evidence="3">3-oxoacyl-[acyl-carrier-protein] reductase FabG</fullName>
        <ecNumber evidence="3">1.1.1.100</ecNumber>
    </submittedName>
</protein>
<evidence type="ECO:0000256" key="1">
    <source>
        <dbReference type="ARBA" id="ARBA00006484"/>
    </source>
</evidence>
<name>W5TJX7_9NOCA</name>
<dbReference type="FunFam" id="3.40.50.720:FF:000084">
    <property type="entry name" value="Short-chain dehydrogenase reductase"/>
    <property type="match status" value="1"/>
</dbReference>
<dbReference type="OrthoDB" id="286404at2"/>
<dbReference type="PANTHER" id="PTHR43477">
    <property type="entry name" value="DIHYDROANTICAPSIN 7-DEHYDROGENASE"/>
    <property type="match status" value="1"/>
</dbReference>
<dbReference type="InterPro" id="IPR036291">
    <property type="entry name" value="NAD(P)-bd_dom_sf"/>
</dbReference>
<dbReference type="InterPro" id="IPR020904">
    <property type="entry name" value="Sc_DH/Rdtase_CS"/>
</dbReference>
<dbReference type="PATRIC" id="fig|1415166.3.peg.2823"/>
<dbReference type="PRINTS" id="PR00081">
    <property type="entry name" value="GDHRDH"/>
</dbReference>
<dbReference type="eggNOG" id="COG1028">
    <property type="taxonomic scope" value="Bacteria"/>
</dbReference>
<evidence type="ECO:0000313" key="3">
    <source>
        <dbReference type="EMBL" id="AHH17546.1"/>
    </source>
</evidence>
<organism evidence="3 4">
    <name type="scientific">Nocardia nova SH22a</name>
    <dbReference type="NCBI Taxonomy" id="1415166"/>
    <lineage>
        <taxon>Bacteria</taxon>
        <taxon>Bacillati</taxon>
        <taxon>Actinomycetota</taxon>
        <taxon>Actinomycetes</taxon>
        <taxon>Mycobacteriales</taxon>
        <taxon>Nocardiaceae</taxon>
        <taxon>Nocardia</taxon>
    </lineage>
</organism>
<keyword evidence="4" id="KW-1185">Reference proteome</keyword>
<dbReference type="RefSeq" id="WP_038550553.1">
    <property type="nucleotide sequence ID" value="NZ_CP006850.1"/>
</dbReference>
<dbReference type="PANTHER" id="PTHR43477:SF1">
    <property type="entry name" value="DIHYDROANTICAPSIN 7-DEHYDROGENASE"/>
    <property type="match status" value="1"/>
</dbReference>
<dbReference type="KEGG" id="nno:NONO_c27540"/>
<keyword evidence="2 3" id="KW-0560">Oxidoreductase</keyword>
<dbReference type="SUPFAM" id="SSF51735">
    <property type="entry name" value="NAD(P)-binding Rossmann-fold domains"/>
    <property type="match status" value="1"/>
</dbReference>
<dbReference type="EC" id="1.1.1.100" evidence="3"/>
<dbReference type="Gene3D" id="3.40.50.720">
    <property type="entry name" value="NAD(P)-binding Rossmann-like Domain"/>
    <property type="match status" value="1"/>
</dbReference>
<evidence type="ECO:0000256" key="2">
    <source>
        <dbReference type="ARBA" id="ARBA00023002"/>
    </source>
</evidence>
<sequence>MGKGTAIVTGGAGTLGEAIAVGLRDYGWDVRIVDRQQVLSGWTAPEGIRADALDVTDFDACRAYFAALDELSVLVNCAGIARLGLVRDIGEQDWRDVLDLNLTAALHLTQLSTELLINSGHGSIVNITSIAGHRASFGRVAYGVSKAGLLQLTRQTALEYAPLGIRCNSVSPGPVDSALVQRSLSQEDYAEYLEDIPDNRMAEPHEVANAVVFLASREATYISGQDLAVDGGFLAGGAGIKKAQRLT</sequence>
<dbReference type="Proteomes" id="UP000019150">
    <property type="component" value="Chromosome"/>
</dbReference>
<dbReference type="STRING" id="1415166.NONO_c27540"/>
<comment type="similarity">
    <text evidence="1">Belongs to the short-chain dehydrogenases/reductases (SDR) family.</text>
</comment>
<reference evidence="3 4" key="1">
    <citation type="journal article" date="2014" name="Appl. Environ. Microbiol.">
        <title>Insights into the Microbial Degradation of Rubber and Gutta-Percha by Analysis of the Complete Genome of Nocardia nova SH22a.</title>
        <authorList>
            <person name="Luo Q."/>
            <person name="Hiessl S."/>
            <person name="Poehlein A."/>
            <person name="Daniel R."/>
            <person name="Steinbuchel A."/>
        </authorList>
    </citation>
    <scope>NUCLEOTIDE SEQUENCE [LARGE SCALE GENOMIC DNA]</scope>
    <source>
        <strain evidence="3">SH22a</strain>
    </source>
</reference>
<dbReference type="AlphaFoldDB" id="W5TJX7"/>
<dbReference type="InterPro" id="IPR002347">
    <property type="entry name" value="SDR_fam"/>
</dbReference>
<dbReference type="PROSITE" id="PS00061">
    <property type="entry name" value="ADH_SHORT"/>
    <property type="match status" value="1"/>
</dbReference>
<dbReference type="EMBL" id="CP006850">
    <property type="protein sequence ID" value="AHH17546.1"/>
    <property type="molecule type" value="Genomic_DNA"/>
</dbReference>
<dbReference type="PRINTS" id="PR00080">
    <property type="entry name" value="SDRFAMILY"/>
</dbReference>
<accession>W5TJX7</accession>
<evidence type="ECO:0000313" key="4">
    <source>
        <dbReference type="Proteomes" id="UP000019150"/>
    </source>
</evidence>
<dbReference type="InterPro" id="IPR051122">
    <property type="entry name" value="SDR_DHRS6-like"/>
</dbReference>
<dbReference type="HOGENOM" id="CLU_010194_1_2_11"/>